<gene>
    <name evidence="1" type="ORF">TNCV_3270441</name>
</gene>
<evidence type="ECO:0000313" key="2">
    <source>
        <dbReference type="Proteomes" id="UP000887159"/>
    </source>
</evidence>
<organism evidence="1 2">
    <name type="scientific">Trichonephila clavipes</name>
    <name type="common">Golden silk orbweaver</name>
    <name type="synonym">Nephila clavipes</name>
    <dbReference type="NCBI Taxonomy" id="2585209"/>
    <lineage>
        <taxon>Eukaryota</taxon>
        <taxon>Metazoa</taxon>
        <taxon>Ecdysozoa</taxon>
        <taxon>Arthropoda</taxon>
        <taxon>Chelicerata</taxon>
        <taxon>Arachnida</taxon>
        <taxon>Araneae</taxon>
        <taxon>Araneomorphae</taxon>
        <taxon>Entelegynae</taxon>
        <taxon>Araneoidea</taxon>
        <taxon>Nephilidae</taxon>
        <taxon>Trichonephila</taxon>
    </lineage>
</organism>
<dbReference type="Proteomes" id="UP000887159">
    <property type="component" value="Unassembled WGS sequence"/>
</dbReference>
<keyword evidence="2" id="KW-1185">Reference proteome</keyword>
<dbReference type="EMBL" id="BMAU01021249">
    <property type="protein sequence ID" value="GFY05172.1"/>
    <property type="molecule type" value="Genomic_DNA"/>
</dbReference>
<proteinExistence type="predicted"/>
<comment type="caution">
    <text evidence="1">The sequence shown here is derived from an EMBL/GenBank/DDBJ whole genome shotgun (WGS) entry which is preliminary data.</text>
</comment>
<protein>
    <submittedName>
        <fullName evidence="1">Uncharacterized protein</fullName>
    </submittedName>
</protein>
<evidence type="ECO:0000313" key="1">
    <source>
        <dbReference type="EMBL" id="GFY05172.1"/>
    </source>
</evidence>
<sequence length="147" mass="16841">MISYRYTTEITNANLRLSQPSRRPYRTFPPQVPDSNPELGKVDSAYHPFSGSINEYQAFLGTKRCWVSTPQATVAYWSWSRTGPGVVVTATAGSDVVQSGRPIFDDFFQHLWPYIGNNTANVVFQRVKRLWLLRIDQRLYIAPQKIV</sequence>
<accession>A0A8X6S9A4</accession>
<reference evidence="1" key="1">
    <citation type="submission" date="2020-08" db="EMBL/GenBank/DDBJ databases">
        <title>Multicomponent nature underlies the extraordinary mechanical properties of spider dragline silk.</title>
        <authorList>
            <person name="Kono N."/>
            <person name="Nakamura H."/>
            <person name="Mori M."/>
            <person name="Yoshida Y."/>
            <person name="Ohtoshi R."/>
            <person name="Malay A.D."/>
            <person name="Moran D.A.P."/>
            <person name="Tomita M."/>
            <person name="Numata K."/>
            <person name="Arakawa K."/>
        </authorList>
    </citation>
    <scope>NUCLEOTIDE SEQUENCE</scope>
</reference>
<name>A0A8X6S9A4_TRICX</name>
<dbReference type="AlphaFoldDB" id="A0A8X6S9A4"/>